<evidence type="ECO:0000313" key="2">
    <source>
        <dbReference type="Proteomes" id="UP000004995"/>
    </source>
</evidence>
<proteinExistence type="predicted"/>
<dbReference type="InParanoid" id="K3YFF1"/>
<reference evidence="1" key="2">
    <citation type="submission" date="2018-08" db="UniProtKB">
        <authorList>
            <consortium name="EnsemblPlants"/>
        </authorList>
    </citation>
    <scope>IDENTIFICATION</scope>
    <source>
        <strain evidence="1">Yugu1</strain>
    </source>
</reference>
<dbReference type="EMBL" id="AGNK02004529">
    <property type="status" value="NOT_ANNOTATED_CDS"/>
    <property type="molecule type" value="Genomic_DNA"/>
</dbReference>
<dbReference type="Proteomes" id="UP000004995">
    <property type="component" value="Unassembled WGS sequence"/>
</dbReference>
<keyword evidence="2" id="KW-1185">Reference proteome</keyword>
<dbReference type="EnsemblPlants" id="KQK99249">
    <property type="protein sequence ID" value="KQK99249"/>
    <property type="gene ID" value="SETIT_012969mg"/>
</dbReference>
<dbReference type="AlphaFoldDB" id="K3YFF1"/>
<dbReference type="HOGENOM" id="CLU_3160937_0_0_1"/>
<organism evidence="1 2">
    <name type="scientific">Setaria italica</name>
    <name type="common">Foxtail millet</name>
    <name type="synonym">Panicum italicum</name>
    <dbReference type="NCBI Taxonomy" id="4555"/>
    <lineage>
        <taxon>Eukaryota</taxon>
        <taxon>Viridiplantae</taxon>
        <taxon>Streptophyta</taxon>
        <taxon>Embryophyta</taxon>
        <taxon>Tracheophyta</taxon>
        <taxon>Spermatophyta</taxon>
        <taxon>Magnoliopsida</taxon>
        <taxon>Liliopsida</taxon>
        <taxon>Poales</taxon>
        <taxon>Poaceae</taxon>
        <taxon>PACMAD clade</taxon>
        <taxon>Panicoideae</taxon>
        <taxon>Panicodae</taxon>
        <taxon>Paniceae</taxon>
        <taxon>Cenchrinae</taxon>
        <taxon>Setaria</taxon>
    </lineage>
</organism>
<dbReference type="Gramene" id="KQK99249">
    <property type="protein sequence ID" value="KQK99249"/>
    <property type="gene ID" value="SETIT_012969mg"/>
</dbReference>
<name>K3YFF1_SETIT</name>
<evidence type="ECO:0000313" key="1">
    <source>
        <dbReference type="EnsemblPlants" id="KQK99249"/>
    </source>
</evidence>
<reference evidence="2" key="1">
    <citation type="journal article" date="2012" name="Nat. Biotechnol.">
        <title>Reference genome sequence of the model plant Setaria.</title>
        <authorList>
            <person name="Bennetzen J.L."/>
            <person name="Schmutz J."/>
            <person name="Wang H."/>
            <person name="Percifield R."/>
            <person name="Hawkins J."/>
            <person name="Pontaroli A.C."/>
            <person name="Estep M."/>
            <person name="Feng L."/>
            <person name="Vaughn J.N."/>
            <person name="Grimwood J."/>
            <person name="Jenkins J."/>
            <person name="Barry K."/>
            <person name="Lindquist E."/>
            <person name="Hellsten U."/>
            <person name="Deshpande S."/>
            <person name="Wang X."/>
            <person name="Wu X."/>
            <person name="Mitros T."/>
            <person name="Triplett J."/>
            <person name="Yang X."/>
            <person name="Ye C.Y."/>
            <person name="Mauro-Herrera M."/>
            <person name="Wang L."/>
            <person name="Li P."/>
            <person name="Sharma M."/>
            <person name="Sharma R."/>
            <person name="Ronald P.C."/>
            <person name="Panaud O."/>
            <person name="Kellogg E.A."/>
            <person name="Brutnell T.P."/>
            <person name="Doust A.N."/>
            <person name="Tuskan G.A."/>
            <person name="Rokhsar D."/>
            <person name="Devos K.M."/>
        </authorList>
    </citation>
    <scope>NUCLEOTIDE SEQUENCE [LARGE SCALE GENOMIC DNA]</scope>
    <source>
        <strain evidence="2">cv. Yugu1</strain>
    </source>
</reference>
<sequence length="48" mass="5547">MILTTLKESFFIYVQQLPVTCSVVPRKKKLLVLLSKQIKVRSEPEASR</sequence>
<accession>K3YFF1</accession>
<protein>
    <submittedName>
        <fullName evidence="1">Uncharacterized protein</fullName>
    </submittedName>
</protein>